<dbReference type="EMBL" id="JADGJW010000060">
    <property type="protein sequence ID" value="KAJ3225466.1"/>
    <property type="molecule type" value="Genomic_DNA"/>
</dbReference>
<accession>A0AAD5U5V7</accession>
<comment type="caution">
    <text evidence="2">The sequence shown here is derived from an EMBL/GenBank/DDBJ whole genome shotgun (WGS) entry which is preliminary data.</text>
</comment>
<gene>
    <name evidence="2" type="ORF">HK099_006739</name>
</gene>
<evidence type="ECO:0000313" key="2">
    <source>
        <dbReference type="EMBL" id="KAJ3225466.1"/>
    </source>
</evidence>
<keyword evidence="1" id="KW-0472">Membrane</keyword>
<reference evidence="2" key="1">
    <citation type="submission" date="2020-05" db="EMBL/GenBank/DDBJ databases">
        <title>Phylogenomic resolution of chytrid fungi.</title>
        <authorList>
            <person name="Stajich J.E."/>
            <person name="Amses K."/>
            <person name="Simmons R."/>
            <person name="Seto K."/>
            <person name="Myers J."/>
            <person name="Bonds A."/>
            <person name="Quandt C.A."/>
            <person name="Barry K."/>
            <person name="Liu P."/>
            <person name="Grigoriev I."/>
            <person name="Longcore J.E."/>
            <person name="James T.Y."/>
        </authorList>
    </citation>
    <scope>NUCLEOTIDE SEQUENCE</scope>
    <source>
        <strain evidence="2">JEL0476</strain>
    </source>
</reference>
<keyword evidence="3" id="KW-1185">Reference proteome</keyword>
<feature type="transmembrane region" description="Helical" evidence="1">
    <location>
        <begin position="6"/>
        <end position="25"/>
    </location>
</feature>
<dbReference type="Proteomes" id="UP001211065">
    <property type="component" value="Unassembled WGS sequence"/>
</dbReference>
<protein>
    <submittedName>
        <fullName evidence="2">Uncharacterized protein</fullName>
    </submittedName>
</protein>
<proteinExistence type="predicted"/>
<name>A0AAD5U5V7_9FUNG</name>
<evidence type="ECO:0000313" key="3">
    <source>
        <dbReference type="Proteomes" id="UP001211065"/>
    </source>
</evidence>
<evidence type="ECO:0000256" key="1">
    <source>
        <dbReference type="SAM" id="Phobius"/>
    </source>
</evidence>
<keyword evidence="1" id="KW-0812">Transmembrane</keyword>
<keyword evidence="1" id="KW-1133">Transmembrane helix</keyword>
<dbReference type="AlphaFoldDB" id="A0AAD5U5V7"/>
<sequence>MCDKSTILYFPLSSSIVYLTIIRILNNIRDAVPLTFSEESVEWGVCNSHQIFFSTDNIKSIFSKKKHKNTILFKEFILFMFNETLKNFKKKENFLLIFKSKKQKLKFFNYIKQLLIIISISSKIDLNSKNKLLNNDCLFLLKFTLDAQICNSVADELRIKSIYERLKTREFSKSDSKATIYFGTNSSSDLDAKSVYLINRFSRTKNPEEYTLVQYSKLFSHNNLFSADHFTKVRESFLKSILDIPTSIFEDLKRCVMFLTTSPKALKESFESASWLRSSSFSPAMEEIEKVSVKEYIKNGNAAPRLIASYFKKLLRTIPGGLISCENKEILEYLISKINKTGNLIDQEKVFVIRDLLNMNKKRQDILYLIGRLITFIKANSTIIITYKNLSKLLPVLEESTLLKVEKTLSSEDAALLMQQEIEWMDKWNENFGFLLEKREVFLMKDNVAE</sequence>
<feature type="non-terminal residue" evidence="2">
    <location>
        <position position="1"/>
    </location>
</feature>
<organism evidence="2 3">
    <name type="scientific">Clydaea vesicula</name>
    <dbReference type="NCBI Taxonomy" id="447962"/>
    <lineage>
        <taxon>Eukaryota</taxon>
        <taxon>Fungi</taxon>
        <taxon>Fungi incertae sedis</taxon>
        <taxon>Chytridiomycota</taxon>
        <taxon>Chytridiomycota incertae sedis</taxon>
        <taxon>Chytridiomycetes</taxon>
        <taxon>Lobulomycetales</taxon>
        <taxon>Lobulomycetaceae</taxon>
        <taxon>Clydaea</taxon>
    </lineage>
</organism>